<evidence type="ECO:0000256" key="7">
    <source>
        <dbReference type="ARBA" id="ARBA00023136"/>
    </source>
</evidence>
<evidence type="ECO:0000313" key="11">
    <source>
        <dbReference type="Proteomes" id="UP001224392"/>
    </source>
</evidence>
<evidence type="ECO:0000256" key="8">
    <source>
        <dbReference type="SAM" id="Phobius"/>
    </source>
</evidence>
<gene>
    <name evidence="10" type="primary">nrfB</name>
    <name evidence="10" type="ORF">MNKW57_11030</name>
</gene>
<feature type="transmembrane region" description="Helical" evidence="8">
    <location>
        <begin position="359"/>
        <end position="380"/>
    </location>
</feature>
<dbReference type="NCBIfam" id="NF012033">
    <property type="entry name" value="PRK15489.1"/>
    <property type="match status" value="1"/>
</dbReference>
<dbReference type="RefSeq" id="WP_285763361.1">
    <property type="nucleotide sequence ID" value="NZ_BSYJ01000002.1"/>
</dbReference>
<dbReference type="SUPFAM" id="SSF53448">
    <property type="entry name" value="Nucleotide-diphospho-sugar transferases"/>
    <property type="match status" value="1"/>
</dbReference>
<evidence type="ECO:0000256" key="1">
    <source>
        <dbReference type="ARBA" id="ARBA00004141"/>
    </source>
</evidence>
<keyword evidence="7 8" id="KW-0472">Membrane</keyword>
<evidence type="ECO:0000256" key="5">
    <source>
        <dbReference type="ARBA" id="ARBA00022692"/>
    </source>
</evidence>
<evidence type="ECO:0000256" key="2">
    <source>
        <dbReference type="ARBA" id="ARBA00004881"/>
    </source>
</evidence>
<dbReference type="InterPro" id="IPR050321">
    <property type="entry name" value="Glycosyltr_2/OpgH_subfam"/>
</dbReference>
<dbReference type="Pfam" id="PF13632">
    <property type="entry name" value="Glyco_trans_2_3"/>
    <property type="match status" value="1"/>
</dbReference>
<comment type="caution">
    <text evidence="10">The sequence shown here is derived from an EMBL/GenBank/DDBJ whole genome shotgun (WGS) entry which is preliminary data.</text>
</comment>
<reference evidence="10 11" key="1">
    <citation type="submission" date="2023-04" db="EMBL/GenBank/DDBJ databases">
        <title>Marinobulbifer ophiurae gen. nov., sp. Nov., isolate from tissue of brittle star Ophioplocus japonicus.</title>
        <authorList>
            <person name="Kawano K."/>
            <person name="Sawayama S."/>
            <person name="Nakagawa S."/>
        </authorList>
    </citation>
    <scope>NUCLEOTIDE SEQUENCE [LARGE SCALE GENOMIC DNA]</scope>
    <source>
        <strain evidence="10 11">NKW57</strain>
    </source>
</reference>
<dbReference type="PANTHER" id="PTHR43867">
    <property type="entry name" value="CELLULOSE SYNTHASE CATALYTIC SUBUNIT A [UDP-FORMING]"/>
    <property type="match status" value="1"/>
</dbReference>
<keyword evidence="3" id="KW-0328">Glycosyltransferase</keyword>
<name>A0ABQ6LXM4_9GAMM</name>
<evidence type="ECO:0000313" key="10">
    <source>
        <dbReference type="EMBL" id="GMG86782.1"/>
    </source>
</evidence>
<evidence type="ECO:0000256" key="3">
    <source>
        <dbReference type="ARBA" id="ARBA00022676"/>
    </source>
</evidence>
<organism evidence="10 11">
    <name type="scientific">Biformimicrobium ophioploci</name>
    <dbReference type="NCBI Taxonomy" id="3036711"/>
    <lineage>
        <taxon>Bacteria</taxon>
        <taxon>Pseudomonadati</taxon>
        <taxon>Pseudomonadota</taxon>
        <taxon>Gammaproteobacteria</taxon>
        <taxon>Cellvibrionales</taxon>
        <taxon>Microbulbiferaceae</taxon>
        <taxon>Biformimicrobium</taxon>
    </lineage>
</organism>
<dbReference type="NCBIfam" id="NF011305">
    <property type="entry name" value="PRK14716.1-3"/>
    <property type="match status" value="1"/>
</dbReference>
<feature type="transmembrane region" description="Helical" evidence="8">
    <location>
        <begin position="17"/>
        <end position="41"/>
    </location>
</feature>
<keyword evidence="6 8" id="KW-1133">Transmembrane helix</keyword>
<dbReference type="InterPro" id="IPR001173">
    <property type="entry name" value="Glyco_trans_2-like"/>
</dbReference>
<comment type="subcellular location">
    <subcellularLocation>
        <location evidence="1">Membrane</location>
        <topology evidence="1">Multi-pass membrane protein</topology>
    </subcellularLocation>
</comment>
<dbReference type="PANTHER" id="PTHR43867:SF2">
    <property type="entry name" value="CELLULOSE SYNTHASE CATALYTIC SUBUNIT A [UDP-FORMING]"/>
    <property type="match status" value="1"/>
</dbReference>
<evidence type="ECO:0000259" key="9">
    <source>
        <dbReference type="Pfam" id="PF13632"/>
    </source>
</evidence>
<dbReference type="EMBL" id="BSYJ01000002">
    <property type="protein sequence ID" value="GMG86782.1"/>
    <property type="molecule type" value="Genomic_DNA"/>
</dbReference>
<dbReference type="Proteomes" id="UP001224392">
    <property type="component" value="Unassembled WGS sequence"/>
</dbReference>
<comment type="pathway">
    <text evidence="2">Glycan metabolism.</text>
</comment>
<evidence type="ECO:0000256" key="4">
    <source>
        <dbReference type="ARBA" id="ARBA00022679"/>
    </source>
</evidence>
<evidence type="ECO:0000256" key="6">
    <source>
        <dbReference type="ARBA" id="ARBA00022989"/>
    </source>
</evidence>
<keyword evidence="4" id="KW-0808">Transferase</keyword>
<keyword evidence="5 8" id="KW-0812">Transmembrane</keyword>
<dbReference type="InterPro" id="IPR029044">
    <property type="entry name" value="Nucleotide-diphossugar_trans"/>
</dbReference>
<accession>A0ABQ6LXM4</accession>
<sequence>MPDYAAWIATYYFALKYIFIVVAVVMLAFGIDDLFIDLVYWWDRIKTRVFKCNSDLYIDTPEDFPSKKEKPLAIMVPAWMEAGVIGKMAELMAGSIDYENYQIFVGTYPNDLDTQAEVDRVVLRHPNVHKVVCGHPGPTCKSDCLNNILEAISSFETEAKVQFAGYILHDSEDVIDPLELRLFNFHLDNYGFIQIPVYPFARRWNELTAGHYLDEFAELHTKDVPVRKMLSGQVPSAGVGTCFRRDAINKLAESSDNLVFNTDSLTEDYDIAFRLHELGTKQVFLRCPSPSAVSTDNVGWDDNARKTICIREYFPETLSTAIRQKSRWITGIIFQGYRSIGWKSRAILNYFLWRDRRGAITNIWGFTGLFILFNLSILWVYEWIFPNGYRFLTDFSSDPIIKGLVYANLTFLVSRLFHRAYFTGKYYGKTQAILSIPRVIWSNLINFCACIRAISQVLSTGDARRVRWDKTTHIFPEVSERIVGDNALAELIPGYEDTWERDWKAHDSMEMTFLQYLIFSGKTTSLEIAQLRARNAKVEVVDFSLNDIYDTSTESIPSYLAIKYSVVCLEASPSELILASEHELCPATLAIISRKTKRQVRYKITKPGKVTTAILHLYSGNSEFSADILRIPDEQLYLTCSFKEYLIRFKKIHPSIIAQATAEIDSNNQDIGKILVSKNVLSSSELTFEQFKYNSINLPGKKEEAERTHDYA</sequence>
<dbReference type="SUPFAM" id="SSF160246">
    <property type="entry name" value="EspE N-terminal domain-like"/>
    <property type="match status" value="1"/>
</dbReference>
<feature type="domain" description="Glycosyltransferase 2-like" evidence="9">
    <location>
        <begin position="167"/>
        <end position="379"/>
    </location>
</feature>
<keyword evidence="11" id="KW-1185">Reference proteome</keyword>
<protein>
    <submittedName>
        <fullName evidence="10">Cyclic di-3',5'-guanylate-activated glycosyltransferase NrfB</fullName>
    </submittedName>
</protein>
<dbReference type="InterPro" id="IPR037257">
    <property type="entry name" value="T2SS_E_N_sf"/>
</dbReference>
<dbReference type="Gene3D" id="3.90.550.10">
    <property type="entry name" value="Spore Coat Polysaccharide Biosynthesis Protein SpsA, Chain A"/>
    <property type="match status" value="1"/>
</dbReference>
<proteinExistence type="predicted"/>